<dbReference type="AlphaFoldDB" id="A0AAV7MXY9"/>
<organism evidence="2 3">
    <name type="scientific">Pleurodeles waltl</name>
    <name type="common">Iberian ribbed newt</name>
    <dbReference type="NCBI Taxonomy" id="8319"/>
    <lineage>
        <taxon>Eukaryota</taxon>
        <taxon>Metazoa</taxon>
        <taxon>Chordata</taxon>
        <taxon>Craniata</taxon>
        <taxon>Vertebrata</taxon>
        <taxon>Euteleostomi</taxon>
        <taxon>Amphibia</taxon>
        <taxon>Batrachia</taxon>
        <taxon>Caudata</taxon>
        <taxon>Salamandroidea</taxon>
        <taxon>Salamandridae</taxon>
        <taxon>Pleurodelinae</taxon>
        <taxon>Pleurodeles</taxon>
    </lineage>
</organism>
<evidence type="ECO:0000313" key="3">
    <source>
        <dbReference type="Proteomes" id="UP001066276"/>
    </source>
</evidence>
<feature type="region of interest" description="Disordered" evidence="1">
    <location>
        <begin position="1"/>
        <end position="125"/>
    </location>
</feature>
<feature type="compositionally biased region" description="Basic and acidic residues" evidence="1">
    <location>
        <begin position="90"/>
        <end position="102"/>
    </location>
</feature>
<reference evidence="2" key="1">
    <citation type="journal article" date="2022" name="bioRxiv">
        <title>Sequencing and chromosome-scale assembly of the giantPleurodeles waltlgenome.</title>
        <authorList>
            <person name="Brown T."/>
            <person name="Elewa A."/>
            <person name="Iarovenko S."/>
            <person name="Subramanian E."/>
            <person name="Araus A.J."/>
            <person name="Petzold A."/>
            <person name="Susuki M."/>
            <person name="Suzuki K.-i.T."/>
            <person name="Hayashi T."/>
            <person name="Toyoda A."/>
            <person name="Oliveira C."/>
            <person name="Osipova E."/>
            <person name="Leigh N.D."/>
            <person name="Simon A."/>
            <person name="Yun M.H."/>
        </authorList>
    </citation>
    <scope>NUCLEOTIDE SEQUENCE</scope>
    <source>
        <strain evidence="2">20211129_DDA</strain>
        <tissue evidence="2">Liver</tissue>
    </source>
</reference>
<evidence type="ECO:0000313" key="2">
    <source>
        <dbReference type="EMBL" id="KAJ1108029.1"/>
    </source>
</evidence>
<dbReference type="Proteomes" id="UP001066276">
    <property type="component" value="Chromosome 9"/>
</dbReference>
<feature type="compositionally biased region" description="Basic and acidic residues" evidence="1">
    <location>
        <begin position="65"/>
        <end position="77"/>
    </location>
</feature>
<accession>A0AAV7MXY9</accession>
<keyword evidence="3" id="KW-1185">Reference proteome</keyword>
<proteinExistence type="predicted"/>
<sequence length="207" mass="22162">MERGRRSGERPACRSRVKGSSLLPCRGCHKRRGVGVEAGRWEGLANERAGGRGRTGYTGRSGGKKAAEKETVRRRGEVGGAAGDAAAGKKAPEKETVRRRGEAGGAAGDVAAGKKAAEKETGWSAEGRAKSGLNLKQHVLFAFLSQYSLGLEHLQCDRPPIKLMGCLLSISSLALRLLQRLPTNPKATKEVIQVIASVRKWQFLSSF</sequence>
<comment type="caution">
    <text evidence="2">The sequence shown here is derived from an EMBL/GenBank/DDBJ whole genome shotgun (WGS) entry which is preliminary data.</text>
</comment>
<feature type="compositionally biased region" description="Gly residues" evidence="1">
    <location>
        <begin position="52"/>
        <end position="61"/>
    </location>
</feature>
<protein>
    <submittedName>
        <fullName evidence="2">Uncharacterized protein</fullName>
    </submittedName>
</protein>
<evidence type="ECO:0000256" key="1">
    <source>
        <dbReference type="SAM" id="MobiDB-lite"/>
    </source>
</evidence>
<dbReference type="EMBL" id="JANPWB010000013">
    <property type="protein sequence ID" value="KAJ1108029.1"/>
    <property type="molecule type" value="Genomic_DNA"/>
</dbReference>
<name>A0AAV7MXY9_PLEWA</name>
<feature type="compositionally biased region" description="Basic and acidic residues" evidence="1">
    <location>
        <begin position="1"/>
        <end position="12"/>
    </location>
</feature>
<gene>
    <name evidence="2" type="ORF">NDU88_005413</name>
</gene>